<sequence>MVTANSMHDSTNDLVARFAERYGFGEDELLNTLAQTAFRQQNGALPSREQLMSLLSVADTYGLNPFIRQIWALSDRKGGVLPVISIDGWTSIMNSYPQSDGMEFSYPDELITFDEDMKACHPWMECIVHRKDREHAIRVREYLDELYRPAVIKNGKKFPGPWQTCPKRMLRHKSQIQAIRIAYGLSGLFEPDEAERLLETQLGEPVPDLREAESNPVELDSVQERDKPQPVSSEPDVFDEALAEMSGELLPEKDVISDEVPEPSDLEPQVLSFIDQIVDRAKGTGAFTAAQGFAQERFKDDGNALNYCLFRLDEAQAASVPPASVA</sequence>
<evidence type="ECO:0000256" key="1">
    <source>
        <dbReference type="SAM" id="MobiDB-lite"/>
    </source>
</evidence>
<dbReference type="InterPro" id="IPR018330">
    <property type="entry name" value="RecT_fam"/>
</dbReference>
<comment type="caution">
    <text evidence="2">The sequence shown here is derived from an EMBL/GenBank/DDBJ whole genome shotgun (WGS) entry which is preliminary data.</text>
</comment>
<accession>A0ABT3MV47</accession>
<name>A0ABT3MV47_9GAMM</name>
<dbReference type="Pfam" id="PF03837">
    <property type="entry name" value="RecT"/>
    <property type="match status" value="1"/>
</dbReference>
<evidence type="ECO:0000313" key="2">
    <source>
        <dbReference type="EMBL" id="MCW7552854.1"/>
    </source>
</evidence>
<protein>
    <submittedName>
        <fullName evidence="2">Recombinase RecT</fullName>
    </submittedName>
</protein>
<feature type="region of interest" description="Disordered" evidence="1">
    <location>
        <begin position="202"/>
        <end position="234"/>
    </location>
</feature>
<evidence type="ECO:0000313" key="3">
    <source>
        <dbReference type="Proteomes" id="UP001209854"/>
    </source>
</evidence>
<organism evidence="2 3">
    <name type="scientific">Endozoicomonas gorgoniicola</name>
    <dbReference type="NCBI Taxonomy" id="1234144"/>
    <lineage>
        <taxon>Bacteria</taxon>
        <taxon>Pseudomonadati</taxon>
        <taxon>Pseudomonadota</taxon>
        <taxon>Gammaproteobacteria</taxon>
        <taxon>Oceanospirillales</taxon>
        <taxon>Endozoicomonadaceae</taxon>
        <taxon>Endozoicomonas</taxon>
    </lineage>
</organism>
<reference evidence="2 3" key="1">
    <citation type="submission" date="2022-10" db="EMBL/GenBank/DDBJ databases">
        <title>High-quality genome sequences of two octocoral-associated bacteria, Endozoicomonas euniceicola EF212 and Endozoicomonas gorgoniicola PS125.</title>
        <authorList>
            <person name="Chiou Y.-J."/>
            <person name="Chen Y.-H."/>
        </authorList>
    </citation>
    <scope>NUCLEOTIDE SEQUENCE [LARGE SCALE GENOMIC DNA]</scope>
    <source>
        <strain evidence="2 3">PS125</strain>
    </source>
</reference>
<proteinExistence type="predicted"/>
<gene>
    <name evidence="2" type="ORF">NX722_09400</name>
</gene>
<dbReference type="EMBL" id="JAPFCC010000001">
    <property type="protein sequence ID" value="MCW7552854.1"/>
    <property type="molecule type" value="Genomic_DNA"/>
</dbReference>
<dbReference type="RefSeq" id="WP_262567762.1">
    <property type="nucleotide sequence ID" value="NZ_JAPFCC010000001.1"/>
</dbReference>
<keyword evidence="3" id="KW-1185">Reference proteome</keyword>
<dbReference type="Proteomes" id="UP001209854">
    <property type="component" value="Unassembled WGS sequence"/>
</dbReference>